<reference evidence="2" key="1">
    <citation type="journal article" date="2023" name="Mol. Phylogenet. Evol.">
        <title>Genome-scale phylogeny and comparative genomics of the fungal order Sordariales.</title>
        <authorList>
            <person name="Hensen N."/>
            <person name="Bonometti L."/>
            <person name="Westerberg I."/>
            <person name="Brannstrom I.O."/>
            <person name="Guillou S."/>
            <person name="Cros-Aarteil S."/>
            <person name="Calhoun S."/>
            <person name="Haridas S."/>
            <person name="Kuo A."/>
            <person name="Mondo S."/>
            <person name="Pangilinan J."/>
            <person name="Riley R."/>
            <person name="LaButti K."/>
            <person name="Andreopoulos B."/>
            <person name="Lipzen A."/>
            <person name="Chen C."/>
            <person name="Yan M."/>
            <person name="Daum C."/>
            <person name="Ng V."/>
            <person name="Clum A."/>
            <person name="Steindorff A."/>
            <person name="Ohm R.A."/>
            <person name="Martin F."/>
            <person name="Silar P."/>
            <person name="Natvig D.O."/>
            <person name="Lalanne C."/>
            <person name="Gautier V."/>
            <person name="Ament-Velasquez S.L."/>
            <person name="Kruys A."/>
            <person name="Hutchinson M.I."/>
            <person name="Powell A.J."/>
            <person name="Barry K."/>
            <person name="Miller A.N."/>
            <person name="Grigoriev I.V."/>
            <person name="Debuchy R."/>
            <person name="Gladieux P."/>
            <person name="Hiltunen Thoren M."/>
            <person name="Johannesson H."/>
        </authorList>
    </citation>
    <scope>NUCLEOTIDE SEQUENCE</scope>
    <source>
        <strain evidence="2">CBS 731.68</strain>
    </source>
</reference>
<dbReference type="Proteomes" id="UP001302602">
    <property type="component" value="Unassembled WGS sequence"/>
</dbReference>
<evidence type="ECO:0000313" key="3">
    <source>
        <dbReference type="Proteomes" id="UP001302602"/>
    </source>
</evidence>
<proteinExistence type="predicted"/>
<sequence length="179" mass="20264">MLKSTLRPQAAKKTIMSTRMMVVDHQGRKLDDDDSDDVMEVNPETLPDNLKSKFAEFKFGHFTQAGRRRAVEKKAEQEPTMQVFRTETWAGNEDEDEDIEMNLQRVLGVKRGDAGGKQTPETDAMPISAGGNEKGDEPRQNQGNKVKAFRLKRKTAKVYWELEYDEKGSGAQNVNITDN</sequence>
<organism evidence="2 3">
    <name type="scientific">Parathielavia appendiculata</name>
    <dbReference type="NCBI Taxonomy" id="2587402"/>
    <lineage>
        <taxon>Eukaryota</taxon>
        <taxon>Fungi</taxon>
        <taxon>Dikarya</taxon>
        <taxon>Ascomycota</taxon>
        <taxon>Pezizomycotina</taxon>
        <taxon>Sordariomycetes</taxon>
        <taxon>Sordariomycetidae</taxon>
        <taxon>Sordariales</taxon>
        <taxon>Chaetomiaceae</taxon>
        <taxon>Parathielavia</taxon>
    </lineage>
</organism>
<feature type="region of interest" description="Disordered" evidence="1">
    <location>
        <begin position="70"/>
        <end position="98"/>
    </location>
</feature>
<feature type="region of interest" description="Disordered" evidence="1">
    <location>
        <begin position="111"/>
        <end position="148"/>
    </location>
</feature>
<gene>
    <name evidence="2" type="ORF">N657DRAFT_688528</name>
</gene>
<protein>
    <submittedName>
        <fullName evidence="2">Uncharacterized protein</fullName>
    </submittedName>
</protein>
<feature type="region of interest" description="Disordered" evidence="1">
    <location>
        <begin position="26"/>
        <end position="45"/>
    </location>
</feature>
<accession>A0AAN6U3N5</accession>
<reference evidence="2" key="2">
    <citation type="submission" date="2023-05" db="EMBL/GenBank/DDBJ databases">
        <authorList>
            <consortium name="Lawrence Berkeley National Laboratory"/>
            <person name="Steindorff A."/>
            <person name="Hensen N."/>
            <person name="Bonometti L."/>
            <person name="Westerberg I."/>
            <person name="Brannstrom I.O."/>
            <person name="Guillou S."/>
            <person name="Cros-Aarteil S."/>
            <person name="Calhoun S."/>
            <person name="Haridas S."/>
            <person name="Kuo A."/>
            <person name="Mondo S."/>
            <person name="Pangilinan J."/>
            <person name="Riley R."/>
            <person name="Labutti K."/>
            <person name="Andreopoulos B."/>
            <person name="Lipzen A."/>
            <person name="Chen C."/>
            <person name="Yanf M."/>
            <person name="Daum C."/>
            <person name="Ng V."/>
            <person name="Clum A."/>
            <person name="Ohm R."/>
            <person name="Martin F."/>
            <person name="Silar P."/>
            <person name="Natvig D."/>
            <person name="Lalanne C."/>
            <person name="Gautier V."/>
            <person name="Ament-Velasquez S.L."/>
            <person name="Kruys A."/>
            <person name="Hutchinson M.I."/>
            <person name="Powell A.J."/>
            <person name="Barry K."/>
            <person name="Miller A.N."/>
            <person name="Grigoriev I.V."/>
            <person name="Debuchy R."/>
            <person name="Gladieux P."/>
            <person name="Thoren M.H."/>
            <person name="Johannesson H."/>
        </authorList>
    </citation>
    <scope>NUCLEOTIDE SEQUENCE</scope>
    <source>
        <strain evidence="2">CBS 731.68</strain>
    </source>
</reference>
<dbReference type="RefSeq" id="XP_062649638.1">
    <property type="nucleotide sequence ID" value="XM_062796946.1"/>
</dbReference>
<dbReference type="AlphaFoldDB" id="A0AAN6U3N5"/>
<evidence type="ECO:0000256" key="1">
    <source>
        <dbReference type="SAM" id="MobiDB-lite"/>
    </source>
</evidence>
<comment type="caution">
    <text evidence="2">The sequence shown here is derived from an EMBL/GenBank/DDBJ whole genome shotgun (WGS) entry which is preliminary data.</text>
</comment>
<evidence type="ECO:0000313" key="2">
    <source>
        <dbReference type="EMBL" id="KAK4125867.1"/>
    </source>
</evidence>
<dbReference type="EMBL" id="MU853225">
    <property type="protein sequence ID" value="KAK4125867.1"/>
    <property type="molecule type" value="Genomic_DNA"/>
</dbReference>
<name>A0AAN6U3N5_9PEZI</name>
<keyword evidence="3" id="KW-1185">Reference proteome</keyword>
<dbReference type="GeneID" id="87833714"/>